<evidence type="ECO:0000256" key="1">
    <source>
        <dbReference type="SAM" id="MobiDB-lite"/>
    </source>
</evidence>
<feature type="compositionally biased region" description="Gly residues" evidence="1">
    <location>
        <begin position="75"/>
        <end position="88"/>
    </location>
</feature>
<reference evidence="2" key="1">
    <citation type="submission" date="2015-12" db="EMBL/GenBank/DDBJ databases">
        <title>Update maize B73 reference genome by single molecule sequencing technologies.</title>
        <authorList>
            <consortium name="Maize Genome Sequencing Project"/>
            <person name="Ware D."/>
        </authorList>
    </citation>
    <scope>NUCLEOTIDE SEQUENCE</scope>
    <source>
        <tissue evidence="2">Seedling</tissue>
    </source>
</reference>
<feature type="compositionally biased region" description="Basic residues" evidence="1">
    <location>
        <begin position="89"/>
        <end position="107"/>
    </location>
</feature>
<dbReference type="EMBL" id="CM000781">
    <property type="protein sequence ID" value="AQK69001.1"/>
    <property type="molecule type" value="Genomic_DNA"/>
</dbReference>
<name>A0A1D6H2B6_MAIZE</name>
<evidence type="ECO:0000313" key="2">
    <source>
        <dbReference type="EMBL" id="AQK69001.1"/>
    </source>
</evidence>
<dbReference type="AlphaFoldDB" id="A0A1D6H2B6"/>
<feature type="region of interest" description="Disordered" evidence="1">
    <location>
        <begin position="55"/>
        <end position="122"/>
    </location>
</feature>
<proteinExistence type="predicted"/>
<sequence length="142" mass="15469">SARTRREAKRAAQTRLLHYTHTQDRSTCLLLSPRWPPPPVLQTVHRAAASFIPRASPSRCSRVRDAAGGPAADSGDGGPAGRGLPGGGRLHRPGLRARPRHRRRPDRRRLEGGAQARAGAGVIISHRRAAPRARFVLQRLPT</sequence>
<organism evidence="2">
    <name type="scientific">Zea mays</name>
    <name type="common">Maize</name>
    <dbReference type="NCBI Taxonomy" id="4577"/>
    <lineage>
        <taxon>Eukaryota</taxon>
        <taxon>Viridiplantae</taxon>
        <taxon>Streptophyta</taxon>
        <taxon>Embryophyta</taxon>
        <taxon>Tracheophyta</taxon>
        <taxon>Spermatophyta</taxon>
        <taxon>Magnoliopsida</taxon>
        <taxon>Liliopsida</taxon>
        <taxon>Poales</taxon>
        <taxon>Poaceae</taxon>
        <taxon>PACMAD clade</taxon>
        <taxon>Panicoideae</taxon>
        <taxon>Andropogonodae</taxon>
        <taxon>Andropogoneae</taxon>
        <taxon>Tripsacinae</taxon>
        <taxon>Zea</taxon>
    </lineage>
</organism>
<protein>
    <submittedName>
        <fullName evidence="2">Protein ECERIFERUM 3</fullName>
    </submittedName>
</protein>
<accession>A0A1D6H2B6</accession>
<feature type="non-terminal residue" evidence="2">
    <location>
        <position position="1"/>
    </location>
</feature>
<gene>
    <name evidence="2" type="ORF">ZEAMMB73_Zm00001d015477</name>
</gene>